<reference evidence="2 3" key="1">
    <citation type="submission" date="2016-11" db="EMBL/GenBank/DDBJ databases">
        <authorList>
            <person name="Jaros S."/>
            <person name="Januszkiewicz K."/>
            <person name="Wedrychowicz H."/>
        </authorList>
    </citation>
    <scope>NUCLEOTIDE SEQUENCE [LARGE SCALE GENOMIC DNA]</scope>
    <source>
        <strain evidence="2 3">DSM 18772</strain>
    </source>
</reference>
<dbReference type="RefSeq" id="WP_143158790.1">
    <property type="nucleotide sequence ID" value="NZ_FQYR01000003.1"/>
</dbReference>
<name>A0A1M6HB96_9BACT</name>
<feature type="chain" id="PRO_5011979902" evidence="1">
    <location>
        <begin position="25"/>
        <end position="273"/>
    </location>
</feature>
<dbReference type="InParanoid" id="A0A1M6HB96"/>
<protein>
    <submittedName>
        <fullName evidence="2">Uncharacterized conserved protein, contains GH25 family domain</fullName>
    </submittedName>
</protein>
<gene>
    <name evidence="2" type="ORF">SAMN02745181_1425</name>
</gene>
<dbReference type="InterPro" id="IPR019613">
    <property type="entry name" value="DUF4198"/>
</dbReference>
<sequence>MKSIIRHTIPIALLLASATQPALAHRAWILPSTTVLSGDTPWVTFDAAVSNNLFFPNHRATSLDSIEAIAPDGKKVEIQNGSEGKFRSTFDLELAQEGTYRIAATRGGFGAFWKEGEERKRWRGTPEEFQKAGLQNKDGIRVSESFSRVETFVTSGQPSKTALKPTGKGLEIVFTTTHPNDLFSGEETTFTLHLNGKPAANVEVAIIKGNDRFRNDAGETSVKTNEKGEFSITWKEAGRYWLETSVSEEGGEIEGVPFSKRASYAATFEVLPE</sequence>
<proteinExistence type="predicted"/>
<dbReference type="Pfam" id="PF10670">
    <property type="entry name" value="DUF4198"/>
    <property type="match status" value="1"/>
</dbReference>
<evidence type="ECO:0000313" key="2">
    <source>
        <dbReference type="EMBL" id="SHJ19482.1"/>
    </source>
</evidence>
<dbReference type="Proteomes" id="UP000184510">
    <property type="component" value="Unassembled WGS sequence"/>
</dbReference>
<dbReference type="EMBL" id="FQYR01000003">
    <property type="protein sequence ID" value="SHJ19482.1"/>
    <property type="molecule type" value="Genomic_DNA"/>
</dbReference>
<dbReference type="PROSITE" id="PS50194">
    <property type="entry name" value="FILAMIN_REPEAT"/>
    <property type="match status" value="1"/>
</dbReference>
<dbReference type="AlphaFoldDB" id="A0A1M6HB96"/>
<accession>A0A1M6HB96</accession>
<organism evidence="2 3">
    <name type="scientific">Rubritalea squalenifaciens DSM 18772</name>
    <dbReference type="NCBI Taxonomy" id="1123071"/>
    <lineage>
        <taxon>Bacteria</taxon>
        <taxon>Pseudomonadati</taxon>
        <taxon>Verrucomicrobiota</taxon>
        <taxon>Verrucomicrobiia</taxon>
        <taxon>Verrucomicrobiales</taxon>
        <taxon>Rubritaleaceae</taxon>
        <taxon>Rubritalea</taxon>
    </lineage>
</organism>
<keyword evidence="1" id="KW-0732">Signal</keyword>
<keyword evidence="3" id="KW-1185">Reference proteome</keyword>
<feature type="signal peptide" evidence="1">
    <location>
        <begin position="1"/>
        <end position="24"/>
    </location>
</feature>
<dbReference type="OrthoDB" id="5943at2"/>
<evidence type="ECO:0000256" key="1">
    <source>
        <dbReference type="SAM" id="SignalP"/>
    </source>
</evidence>
<evidence type="ECO:0000313" key="3">
    <source>
        <dbReference type="Proteomes" id="UP000184510"/>
    </source>
</evidence>
<dbReference type="InterPro" id="IPR017868">
    <property type="entry name" value="Filamin/ABP280_repeat-like"/>
</dbReference>
<dbReference type="STRING" id="1123071.SAMN02745181_1425"/>